<keyword evidence="1" id="KW-0614">Plasmid</keyword>
<geneLocation type="plasmid" evidence="1 2">
    <name>pSCL4</name>
</geneLocation>
<dbReference type="AlphaFoldDB" id="B5GS64"/>
<gene>
    <name evidence="1" type="ORF">SCLAV_p0365</name>
</gene>
<sequence>MCGGWRGMVGSWGSRCRGLSAGMRMSGLEGRRMEPVRADEFKVRVVSHGWCVQESDEALVPVPFPDDSPAGGFLAQFERRLDFCSAGHTHYAVVTVEHWGAEPEPDRRTVWDEVAEAVFVSASGVAAIWSDGRHHELTLLAPGTWRVRAYCAGRAEVAQADDADDVADGIEVYVLQFWPQA</sequence>
<name>B5GS64_STRCL</name>
<protein>
    <submittedName>
        <fullName evidence="1">Uncharacterized protein</fullName>
    </submittedName>
</protein>
<evidence type="ECO:0000313" key="2">
    <source>
        <dbReference type="Proteomes" id="UP000002357"/>
    </source>
</evidence>
<dbReference type="eggNOG" id="ENOG5031EI9">
    <property type="taxonomic scope" value="Bacteria"/>
</dbReference>
<reference evidence="1 2" key="1">
    <citation type="journal article" date="2010" name="Genome Biol. Evol.">
        <title>The sequence of a 1.8-mb bacterial linear plasmid reveals a rich evolutionary reservoir of secondary metabolic pathways.</title>
        <authorList>
            <person name="Medema M.H."/>
            <person name="Trefzer A."/>
            <person name="Kovalchuk A."/>
            <person name="van den Berg M."/>
            <person name="Mueller U."/>
            <person name="Heijne W."/>
            <person name="Wu L."/>
            <person name="Alam M.T."/>
            <person name="Ronning C.M."/>
            <person name="Nierman W.C."/>
            <person name="Bovenberg R.A.L."/>
            <person name="Breitling R."/>
            <person name="Takano E."/>
        </authorList>
    </citation>
    <scope>NUCLEOTIDE SEQUENCE [LARGE SCALE GENOMIC DNA]</scope>
    <source>
        <strain evidence="2">ATCC 27064 / DSM 738 / JCM 4710 / NBRC 13307 / NCIMB 12785 / NRRL 3585 / VKM Ac-602</strain>
        <plasmid evidence="1">pSCL4</plasmid>
    </source>
</reference>
<organism evidence="1 2">
    <name type="scientific">Streptomyces clavuligerus</name>
    <dbReference type="NCBI Taxonomy" id="1901"/>
    <lineage>
        <taxon>Bacteria</taxon>
        <taxon>Bacillati</taxon>
        <taxon>Actinomycetota</taxon>
        <taxon>Actinomycetes</taxon>
        <taxon>Kitasatosporales</taxon>
        <taxon>Streptomycetaceae</taxon>
        <taxon>Streptomyces</taxon>
    </lineage>
</organism>
<evidence type="ECO:0000313" key="1">
    <source>
        <dbReference type="EMBL" id="EFG03855.2"/>
    </source>
</evidence>
<dbReference type="Proteomes" id="UP000002357">
    <property type="component" value="Plasmid pSCL4"/>
</dbReference>
<dbReference type="OrthoDB" id="4324574at2"/>
<dbReference type="EMBL" id="CM000914">
    <property type="protein sequence ID" value="EFG03855.2"/>
    <property type="molecule type" value="Genomic_DNA"/>
</dbReference>
<proteinExistence type="predicted"/>
<keyword evidence="2" id="KW-1185">Reference proteome</keyword>
<accession>B5GS64</accession>